<dbReference type="GO" id="GO:0016020">
    <property type="term" value="C:membrane"/>
    <property type="evidence" value="ECO:0007669"/>
    <property type="project" value="UniProtKB-SubCell"/>
</dbReference>
<evidence type="ECO:0000256" key="4">
    <source>
        <dbReference type="ARBA" id="ARBA00023040"/>
    </source>
</evidence>
<evidence type="ECO:0000259" key="9">
    <source>
        <dbReference type="PROSITE" id="PS50262"/>
    </source>
</evidence>
<feature type="transmembrane region" description="Helical" evidence="8">
    <location>
        <begin position="25"/>
        <end position="49"/>
    </location>
</feature>
<name>A0A4W5M799_9TELE</name>
<dbReference type="PRINTS" id="PR01157">
    <property type="entry name" value="P2YPURNOCPTR"/>
</dbReference>
<dbReference type="PROSITE" id="PS50262">
    <property type="entry name" value="G_PROTEIN_RECEP_F1_2"/>
    <property type="match status" value="1"/>
</dbReference>
<feature type="transmembrane region" description="Helical" evidence="8">
    <location>
        <begin position="135"/>
        <end position="159"/>
    </location>
</feature>
<keyword evidence="3 8" id="KW-1133">Transmembrane helix</keyword>
<dbReference type="STRING" id="62062.ENSHHUP00000034561"/>
<evidence type="ECO:0000313" key="11">
    <source>
        <dbReference type="Proteomes" id="UP000314982"/>
    </source>
</evidence>
<protein>
    <submittedName>
        <fullName evidence="10">G protein-coupled receptor 141</fullName>
    </submittedName>
</protein>
<keyword evidence="6" id="KW-0675">Receptor</keyword>
<dbReference type="Proteomes" id="UP000314982">
    <property type="component" value="Unassembled WGS sequence"/>
</dbReference>
<dbReference type="InterPro" id="IPR047160">
    <property type="entry name" value="GP183-like"/>
</dbReference>
<accession>A0A4W5M799</accession>
<dbReference type="GeneTree" id="ENSGT01030000234518"/>
<reference evidence="10" key="2">
    <citation type="submission" date="2025-08" db="UniProtKB">
        <authorList>
            <consortium name="Ensembl"/>
        </authorList>
    </citation>
    <scope>IDENTIFICATION</scope>
</reference>
<dbReference type="SUPFAM" id="SSF81321">
    <property type="entry name" value="Family A G protein-coupled receptor-like"/>
    <property type="match status" value="1"/>
</dbReference>
<keyword evidence="5 8" id="KW-0472">Membrane</keyword>
<feature type="domain" description="G-protein coupled receptors family 1 profile" evidence="9">
    <location>
        <begin position="39"/>
        <end position="267"/>
    </location>
</feature>
<evidence type="ECO:0000256" key="7">
    <source>
        <dbReference type="ARBA" id="ARBA00023224"/>
    </source>
</evidence>
<evidence type="ECO:0000256" key="2">
    <source>
        <dbReference type="ARBA" id="ARBA00022692"/>
    </source>
</evidence>
<dbReference type="InterPro" id="IPR000276">
    <property type="entry name" value="GPCR_Rhodpsn"/>
</dbReference>
<evidence type="ECO:0000256" key="3">
    <source>
        <dbReference type="ARBA" id="ARBA00022989"/>
    </source>
</evidence>
<dbReference type="Gene3D" id="1.20.1070.10">
    <property type="entry name" value="Rhodopsin 7-helix transmembrane proteins"/>
    <property type="match status" value="1"/>
</dbReference>
<dbReference type="Pfam" id="PF00001">
    <property type="entry name" value="7tm_1"/>
    <property type="match status" value="1"/>
</dbReference>
<dbReference type="PANTHER" id="PTHR24237">
    <property type="entry name" value="G-PROTEIN COUPLED RECEPTOR"/>
    <property type="match status" value="1"/>
</dbReference>
<dbReference type="PANTHER" id="PTHR24237:SF35">
    <property type="entry name" value="G-PROTEIN COUPLED RECEPTOR 141-RELATED"/>
    <property type="match status" value="1"/>
</dbReference>
<keyword evidence="2 8" id="KW-0812">Transmembrane</keyword>
<dbReference type="AlphaFoldDB" id="A0A4W5M799"/>
<comment type="subcellular location">
    <subcellularLocation>
        <location evidence="1">Membrane</location>
        <topology evidence="1">Multi-pass membrane protein</topology>
    </subcellularLocation>
</comment>
<evidence type="ECO:0000313" key="10">
    <source>
        <dbReference type="Ensembl" id="ENSHHUP00000034561.1"/>
    </source>
</evidence>
<keyword evidence="4" id="KW-0297">G-protein coupled receptor</keyword>
<proteinExistence type="predicted"/>
<dbReference type="Ensembl" id="ENSHHUT00000035944.1">
    <property type="protein sequence ID" value="ENSHHUP00000034561.1"/>
    <property type="gene ID" value="ENSHHUG00000021761.1"/>
</dbReference>
<sequence>MSSQISSNSTMSGSGPNHLPFHYRLVLLFIYSLVLVTGTIGLGLMIHILQNNMRSAISIALLNLTLAHLFLLLTIPFRVYFYAAGYWGLGKPLCKVVSSMIHVHMYKAFVFYVVILVIRLLGFQSKKDCYKFYRYKFHALIASVALWVVTIVVIFPILYFNYGKEVHENTTNNHTSKMASNDSHCFQFGSHLNNHSGVKKLNYIMSSVIVIVACVLTALQCHVMSHLTRKYGRDCMSHQKFWAQLDSLCFAVVLLVCFMPYHVFRIYYLGHLQQLEHTNEVFLSLTALSCLDMFTFLGRGHCYMCDLFSHDLNCEQSQNLAVILLPFLTVL</sequence>
<reference evidence="11" key="1">
    <citation type="submission" date="2018-06" db="EMBL/GenBank/DDBJ databases">
        <title>Genome assembly of Danube salmon.</title>
        <authorList>
            <person name="Macqueen D.J."/>
            <person name="Gundappa M.K."/>
        </authorList>
    </citation>
    <scope>NUCLEOTIDE SEQUENCE [LARGE SCALE GENOMIC DNA]</scope>
</reference>
<dbReference type="InterPro" id="IPR017452">
    <property type="entry name" value="GPCR_Rhodpsn_7TM"/>
</dbReference>
<feature type="transmembrane region" description="Helical" evidence="8">
    <location>
        <begin position="201"/>
        <end position="221"/>
    </location>
</feature>
<feature type="transmembrane region" description="Helical" evidence="8">
    <location>
        <begin position="241"/>
        <end position="261"/>
    </location>
</feature>
<evidence type="ECO:0000256" key="5">
    <source>
        <dbReference type="ARBA" id="ARBA00023136"/>
    </source>
</evidence>
<organism evidence="10 11">
    <name type="scientific">Hucho hucho</name>
    <name type="common">huchen</name>
    <dbReference type="NCBI Taxonomy" id="62062"/>
    <lineage>
        <taxon>Eukaryota</taxon>
        <taxon>Metazoa</taxon>
        <taxon>Chordata</taxon>
        <taxon>Craniata</taxon>
        <taxon>Vertebrata</taxon>
        <taxon>Euteleostomi</taxon>
        <taxon>Actinopterygii</taxon>
        <taxon>Neopterygii</taxon>
        <taxon>Teleostei</taxon>
        <taxon>Protacanthopterygii</taxon>
        <taxon>Salmoniformes</taxon>
        <taxon>Salmonidae</taxon>
        <taxon>Salmoninae</taxon>
        <taxon>Hucho</taxon>
    </lineage>
</organism>
<evidence type="ECO:0000256" key="6">
    <source>
        <dbReference type="ARBA" id="ARBA00023170"/>
    </source>
</evidence>
<keyword evidence="7" id="KW-0807">Transducer</keyword>
<reference evidence="10" key="3">
    <citation type="submission" date="2025-09" db="UniProtKB">
        <authorList>
            <consortium name="Ensembl"/>
        </authorList>
    </citation>
    <scope>IDENTIFICATION</scope>
</reference>
<feature type="transmembrane region" description="Helical" evidence="8">
    <location>
        <begin position="103"/>
        <end position="123"/>
    </location>
</feature>
<dbReference type="GO" id="GO:0008142">
    <property type="term" value="F:oxysterol binding"/>
    <property type="evidence" value="ECO:0007669"/>
    <property type="project" value="InterPro"/>
</dbReference>
<feature type="transmembrane region" description="Helical" evidence="8">
    <location>
        <begin position="61"/>
        <end position="83"/>
    </location>
</feature>
<evidence type="ECO:0000256" key="8">
    <source>
        <dbReference type="SAM" id="Phobius"/>
    </source>
</evidence>
<evidence type="ECO:0000256" key="1">
    <source>
        <dbReference type="ARBA" id="ARBA00004141"/>
    </source>
</evidence>
<dbReference type="GO" id="GO:0004930">
    <property type="term" value="F:G protein-coupled receptor activity"/>
    <property type="evidence" value="ECO:0007669"/>
    <property type="project" value="UniProtKB-KW"/>
</dbReference>
<keyword evidence="11" id="KW-1185">Reference proteome</keyword>
<dbReference type="PRINTS" id="PR00237">
    <property type="entry name" value="GPCRRHODOPSN"/>
</dbReference>